<keyword evidence="8" id="KW-0698">rRNA processing</keyword>
<evidence type="ECO:0000313" key="10">
    <source>
        <dbReference type="Proteomes" id="UP000003374"/>
    </source>
</evidence>
<comment type="similarity">
    <text evidence="2 8">Belongs to the methyltransferase superfamily. RsmD family.</text>
</comment>
<dbReference type="RefSeq" id="WP_005002597.1">
    <property type="nucleotide sequence ID" value="NZ_CH672427.1"/>
</dbReference>
<comment type="caution">
    <text evidence="9">The sequence shown here is derived from an EMBL/GenBank/DDBJ whole genome shotgun (WGS) entry which is preliminary data.</text>
</comment>
<dbReference type="eggNOG" id="COG0742">
    <property type="taxonomic scope" value="Bacteria"/>
</dbReference>
<evidence type="ECO:0000256" key="7">
    <source>
        <dbReference type="ARBA" id="ARBA00048326"/>
    </source>
</evidence>
<dbReference type="PANTHER" id="PTHR43542">
    <property type="entry name" value="METHYLTRANSFERASE"/>
    <property type="match status" value="1"/>
</dbReference>
<dbReference type="AlphaFoldDB" id="A4BP13"/>
<keyword evidence="8" id="KW-0949">S-adenosyl-L-methionine</keyword>
<dbReference type="PIRSF" id="PIRSF004553">
    <property type="entry name" value="CHP00095"/>
    <property type="match status" value="1"/>
</dbReference>
<evidence type="ECO:0000256" key="5">
    <source>
        <dbReference type="ARBA" id="ARBA00022603"/>
    </source>
</evidence>
<evidence type="ECO:0000256" key="6">
    <source>
        <dbReference type="ARBA" id="ARBA00022679"/>
    </source>
</evidence>
<name>A4BP13_9GAMM</name>
<dbReference type="Proteomes" id="UP000003374">
    <property type="component" value="Unassembled WGS sequence"/>
</dbReference>
<evidence type="ECO:0000313" key="9">
    <source>
        <dbReference type="EMBL" id="EAR22314.1"/>
    </source>
</evidence>
<organism evidence="9 10">
    <name type="scientific">Nitrococcus mobilis Nb-231</name>
    <dbReference type="NCBI Taxonomy" id="314278"/>
    <lineage>
        <taxon>Bacteria</taxon>
        <taxon>Pseudomonadati</taxon>
        <taxon>Pseudomonadota</taxon>
        <taxon>Gammaproteobacteria</taxon>
        <taxon>Chromatiales</taxon>
        <taxon>Ectothiorhodospiraceae</taxon>
        <taxon>Nitrococcus</taxon>
    </lineage>
</organism>
<evidence type="ECO:0000256" key="1">
    <source>
        <dbReference type="ARBA" id="ARBA00002649"/>
    </source>
</evidence>
<reference evidence="9 10" key="1">
    <citation type="submission" date="2006-02" db="EMBL/GenBank/DDBJ databases">
        <authorList>
            <person name="Waterbury J."/>
            <person name="Ferriera S."/>
            <person name="Johnson J."/>
            <person name="Kravitz S."/>
            <person name="Halpern A."/>
            <person name="Remington K."/>
            <person name="Beeson K."/>
            <person name="Tran B."/>
            <person name="Rogers Y.-H."/>
            <person name="Friedman R."/>
            <person name="Venter J.C."/>
        </authorList>
    </citation>
    <scope>NUCLEOTIDE SEQUENCE [LARGE SCALE GENOMIC DNA]</scope>
    <source>
        <strain evidence="9 10">Nb-231</strain>
    </source>
</reference>
<dbReference type="NCBIfam" id="TIGR00095">
    <property type="entry name" value="16S rRNA (guanine(966)-N(2))-methyltransferase RsmD"/>
    <property type="match status" value="1"/>
</dbReference>
<keyword evidence="6 8" id="KW-0808">Transferase</keyword>
<keyword evidence="5 8" id="KW-0489">Methyltransferase</keyword>
<dbReference type="Pfam" id="PF03602">
    <property type="entry name" value="Cons_hypoth95"/>
    <property type="match status" value="1"/>
</dbReference>
<accession>A4BP13</accession>
<dbReference type="PANTHER" id="PTHR43542:SF1">
    <property type="entry name" value="METHYLTRANSFERASE"/>
    <property type="match status" value="1"/>
</dbReference>
<dbReference type="OrthoDB" id="9803017at2"/>
<dbReference type="InterPro" id="IPR004398">
    <property type="entry name" value="RNA_MeTrfase_RsmD"/>
</dbReference>
<keyword evidence="10" id="KW-1185">Reference proteome</keyword>
<protein>
    <recommendedName>
        <fullName evidence="4 8">Ribosomal RNA small subunit methyltransferase D</fullName>
        <ecNumber evidence="3 8">2.1.1.171</ecNumber>
    </recommendedName>
</protein>
<dbReference type="InterPro" id="IPR029063">
    <property type="entry name" value="SAM-dependent_MTases_sf"/>
</dbReference>
<dbReference type="CDD" id="cd02440">
    <property type="entry name" value="AdoMet_MTases"/>
    <property type="match status" value="1"/>
</dbReference>
<dbReference type="SUPFAM" id="SSF53335">
    <property type="entry name" value="S-adenosyl-L-methionine-dependent methyltransferases"/>
    <property type="match status" value="1"/>
</dbReference>
<dbReference type="Gene3D" id="3.40.50.150">
    <property type="entry name" value="Vaccinia Virus protein VP39"/>
    <property type="match status" value="1"/>
</dbReference>
<comment type="function">
    <text evidence="1 8">Specifically methylates the guanine in position 966 of 16S rRNA in the assembled 30S particle.</text>
</comment>
<dbReference type="PROSITE" id="PS00092">
    <property type="entry name" value="N6_MTASE"/>
    <property type="match status" value="1"/>
</dbReference>
<dbReference type="InterPro" id="IPR002052">
    <property type="entry name" value="DNA_methylase_N6_adenine_CS"/>
</dbReference>
<dbReference type="GO" id="GO:0052913">
    <property type="term" value="F:16S rRNA (guanine(966)-N(2))-methyltransferase activity"/>
    <property type="evidence" value="ECO:0007669"/>
    <property type="project" value="UniProtKB-EC"/>
</dbReference>
<dbReference type="EC" id="2.1.1.171" evidence="3 8"/>
<evidence type="ECO:0000256" key="4">
    <source>
        <dbReference type="ARBA" id="ARBA00013682"/>
    </source>
</evidence>
<gene>
    <name evidence="9" type="ORF">NB231_11279</name>
</gene>
<evidence type="ECO:0000256" key="3">
    <source>
        <dbReference type="ARBA" id="ARBA00012141"/>
    </source>
</evidence>
<dbReference type="HOGENOM" id="CLU_075826_2_0_6"/>
<dbReference type="STRING" id="314278.NB231_11279"/>
<dbReference type="GO" id="GO:0003676">
    <property type="term" value="F:nucleic acid binding"/>
    <property type="evidence" value="ECO:0007669"/>
    <property type="project" value="InterPro"/>
</dbReference>
<evidence type="ECO:0000256" key="8">
    <source>
        <dbReference type="PIRNR" id="PIRNR004553"/>
    </source>
</evidence>
<comment type="catalytic activity">
    <reaction evidence="7 8">
        <text>guanosine(966) in 16S rRNA + S-adenosyl-L-methionine = N(2)-methylguanosine(966) in 16S rRNA + S-adenosyl-L-homocysteine + H(+)</text>
        <dbReference type="Rhea" id="RHEA:23548"/>
        <dbReference type="Rhea" id="RHEA-COMP:10211"/>
        <dbReference type="Rhea" id="RHEA-COMP:10212"/>
        <dbReference type="ChEBI" id="CHEBI:15378"/>
        <dbReference type="ChEBI" id="CHEBI:57856"/>
        <dbReference type="ChEBI" id="CHEBI:59789"/>
        <dbReference type="ChEBI" id="CHEBI:74269"/>
        <dbReference type="ChEBI" id="CHEBI:74481"/>
        <dbReference type="EC" id="2.1.1.171"/>
    </reaction>
</comment>
<proteinExistence type="inferred from homology"/>
<sequence length="194" mass="21490">MPGQNQLRIIGGRWRRRWLRFTAIAELRPTPDAVRETLFNWLQFSVEGTRCLDLFAGSGALGLEAVSRGARQAVLVERSQVVVRSLLANVDRLQAGSVVRVIHAEAQRFLAGKPEPFDLVFLDPPFKSMLAERVCRQLDSGGWLTDGALIYLETDSHCSLGELPSNWRPLRAGVAGAVCYRLLRYEAAALAGDD</sequence>
<evidence type="ECO:0000256" key="2">
    <source>
        <dbReference type="ARBA" id="ARBA00005269"/>
    </source>
</evidence>
<dbReference type="EMBL" id="AAOF01000003">
    <property type="protein sequence ID" value="EAR22314.1"/>
    <property type="molecule type" value="Genomic_DNA"/>
</dbReference>